<gene>
    <name evidence="5" type="primary">bioH</name>
    <name evidence="7" type="ORF">B0F87_11098</name>
</gene>
<feature type="active site" description="Nucleophile" evidence="5">
    <location>
        <position position="112"/>
    </location>
</feature>
<keyword evidence="1 5" id="KW-0719">Serine esterase</keyword>
<dbReference type="Gene3D" id="3.40.50.1820">
    <property type="entry name" value="alpha/beta hydrolase"/>
    <property type="match status" value="1"/>
</dbReference>
<feature type="active site" evidence="5">
    <location>
        <position position="237"/>
    </location>
</feature>
<dbReference type="InterPro" id="IPR010076">
    <property type="entry name" value="BioH"/>
</dbReference>
<dbReference type="PANTHER" id="PTHR43798">
    <property type="entry name" value="MONOACYLGLYCEROL LIPASE"/>
    <property type="match status" value="1"/>
</dbReference>
<dbReference type="Proteomes" id="UP000240010">
    <property type="component" value="Unassembled WGS sequence"/>
</dbReference>
<dbReference type="Pfam" id="PF00561">
    <property type="entry name" value="Abhydrolase_1"/>
    <property type="match status" value="1"/>
</dbReference>
<accession>A0A2S6HA84</accession>
<comment type="catalytic activity">
    <reaction evidence="5">
        <text>6-carboxyhexanoyl-[ACP] methyl ester + H2O = 6-carboxyhexanoyl-[ACP] + methanol + H(+)</text>
        <dbReference type="Rhea" id="RHEA:42700"/>
        <dbReference type="Rhea" id="RHEA-COMP:9955"/>
        <dbReference type="Rhea" id="RHEA-COMP:10186"/>
        <dbReference type="ChEBI" id="CHEBI:15377"/>
        <dbReference type="ChEBI" id="CHEBI:15378"/>
        <dbReference type="ChEBI" id="CHEBI:17790"/>
        <dbReference type="ChEBI" id="CHEBI:78846"/>
        <dbReference type="ChEBI" id="CHEBI:82735"/>
        <dbReference type="EC" id="3.1.1.85"/>
    </reaction>
</comment>
<dbReference type="InterPro" id="IPR029058">
    <property type="entry name" value="AB_hydrolase_fold"/>
</dbReference>
<organism evidence="7 8">
    <name type="scientific">Methylobacter tundripaludum</name>
    <dbReference type="NCBI Taxonomy" id="173365"/>
    <lineage>
        <taxon>Bacteria</taxon>
        <taxon>Pseudomonadati</taxon>
        <taxon>Pseudomonadota</taxon>
        <taxon>Gammaproteobacteria</taxon>
        <taxon>Methylococcales</taxon>
        <taxon>Methylococcaceae</taxon>
        <taxon>Methylobacter</taxon>
    </lineage>
</organism>
<comment type="subunit">
    <text evidence="5">Monomer.</text>
</comment>
<evidence type="ECO:0000256" key="4">
    <source>
        <dbReference type="ARBA" id="ARBA00022801"/>
    </source>
</evidence>
<feature type="domain" description="AB hydrolase-1" evidence="6">
    <location>
        <begin position="13"/>
        <end position="271"/>
    </location>
</feature>
<proteinExistence type="inferred from homology"/>
<dbReference type="AlphaFoldDB" id="A0A2S6HA84"/>
<dbReference type="PANTHER" id="PTHR43798:SF31">
    <property type="entry name" value="AB HYDROLASE SUPERFAMILY PROTEIN YCLE"/>
    <property type="match status" value="1"/>
</dbReference>
<dbReference type="RefSeq" id="WP_104429929.1">
    <property type="nucleotide sequence ID" value="NZ_PTIZ01000010.1"/>
</dbReference>
<dbReference type="InterPro" id="IPR000073">
    <property type="entry name" value="AB_hydrolase_1"/>
</dbReference>
<comment type="similarity">
    <text evidence="5">Belongs to the AB hydrolase superfamily. Carboxylesterase BioH family.</text>
</comment>
<evidence type="ECO:0000259" key="6">
    <source>
        <dbReference type="Pfam" id="PF00561"/>
    </source>
</evidence>
<dbReference type="GO" id="GO:0009102">
    <property type="term" value="P:biotin biosynthetic process"/>
    <property type="evidence" value="ECO:0007669"/>
    <property type="project" value="UniProtKB-UniRule"/>
</dbReference>
<name>A0A2S6HA84_9GAMM</name>
<comment type="subcellular location">
    <subcellularLocation>
        <location evidence="5">Cytoplasm</location>
    </subcellularLocation>
</comment>
<feature type="binding site" evidence="5">
    <location>
        <begin position="173"/>
        <end position="177"/>
    </location>
    <ligand>
        <name>substrate</name>
    </ligand>
</feature>
<dbReference type="HAMAP" id="MF_01260">
    <property type="entry name" value="Carboxylester"/>
    <property type="match status" value="1"/>
</dbReference>
<dbReference type="GO" id="GO:0016020">
    <property type="term" value="C:membrane"/>
    <property type="evidence" value="ECO:0007669"/>
    <property type="project" value="TreeGrafter"/>
</dbReference>
<feature type="binding site" evidence="5">
    <location>
        <position position="265"/>
    </location>
    <ligand>
        <name>substrate</name>
    </ligand>
</feature>
<feature type="active site" evidence="5">
    <location>
        <position position="265"/>
    </location>
</feature>
<dbReference type="EC" id="3.1.1.85" evidence="5"/>
<sequence>MTKIHLETFGVGKPIVLVHGWAMHTGIWREFAKQLAQNYRVTCIDLPGHGRSEKIDPFTLERISDELVNIIPPSPPFSKGGDCSLPSLGQYVSSSPPFEKGGAGGICWLGWSLGATVVLDIADRYPERVSSLVLLAGNPSYTQTEQWPGMDTGLLDDFAGHLNKNCQATLLRFLSLQVNGLPDRKVLLKALKESVFECDAPDENTLQGGLKILKEADLRPVLSGLTIPVSVILGGLDTLVPVAVGQKMQQLLPSLELNIIDRAGHVPFLSHSRETLAIISRFMDEQCI</sequence>
<keyword evidence="4 5" id="KW-0378">Hydrolase</keyword>
<evidence type="ECO:0000313" key="8">
    <source>
        <dbReference type="Proteomes" id="UP000240010"/>
    </source>
</evidence>
<evidence type="ECO:0000256" key="2">
    <source>
        <dbReference type="ARBA" id="ARBA00022490"/>
    </source>
</evidence>
<dbReference type="InterPro" id="IPR050266">
    <property type="entry name" value="AB_hydrolase_sf"/>
</dbReference>
<keyword evidence="3 5" id="KW-0093">Biotin biosynthesis</keyword>
<comment type="function">
    <text evidence="5">The physiological role of BioH is to remove the methyl group introduced by BioC when the pimeloyl moiety is complete. It allows to synthesize pimeloyl-ACP via the fatty acid synthetic pathway through the hydrolysis of the ester bonds of pimeloyl-ACP esters.</text>
</comment>
<comment type="pathway">
    <text evidence="5">Cofactor biosynthesis; biotin biosynthesis.</text>
</comment>
<dbReference type="SUPFAM" id="SSF53474">
    <property type="entry name" value="alpha/beta-Hydrolases"/>
    <property type="match status" value="1"/>
</dbReference>
<protein>
    <recommendedName>
        <fullName evidence="5">Pimeloyl-[acyl-carrier protein] methyl ester esterase</fullName>
        <ecNumber evidence="5">3.1.1.85</ecNumber>
    </recommendedName>
    <alternativeName>
        <fullName evidence="5">Biotin synthesis protein BioH</fullName>
    </alternativeName>
    <alternativeName>
        <fullName evidence="5">Carboxylesterase BioH</fullName>
    </alternativeName>
</protein>
<evidence type="ECO:0000313" key="7">
    <source>
        <dbReference type="EMBL" id="PPK74303.1"/>
    </source>
</evidence>
<feature type="binding site" evidence="5">
    <location>
        <position position="21"/>
    </location>
    <ligand>
        <name>substrate</name>
    </ligand>
</feature>
<dbReference type="GO" id="GO:0005737">
    <property type="term" value="C:cytoplasm"/>
    <property type="evidence" value="ECO:0007669"/>
    <property type="project" value="UniProtKB-SubCell"/>
</dbReference>
<reference evidence="7 8" key="1">
    <citation type="submission" date="2018-02" db="EMBL/GenBank/DDBJ databases">
        <title>Subsurface microbial communities from deep shales in Ohio and West Virginia, USA.</title>
        <authorList>
            <person name="Wrighton K."/>
        </authorList>
    </citation>
    <scope>NUCLEOTIDE SEQUENCE [LARGE SCALE GENOMIC DNA]</scope>
    <source>
        <strain evidence="7 8">OWC-DMM</strain>
    </source>
</reference>
<comment type="caution">
    <text evidence="7">The sequence shown here is derived from an EMBL/GenBank/DDBJ whole genome shotgun (WGS) entry which is preliminary data.</text>
</comment>
<dbReference type="GO" id="GO:0090499">
    <property type="term" value="F:pimelyl-[acyl-carrier protein] methyl ester esterase activity"/>
    <property type="evidence" value="ECO:0007669"/>
    <property type="project" value="UniProtKB-EC"/>
</dbReference>
<evidence type="ECO:0000256" key="1">
    <source>
        <dbReference type="ARBA" id="ARBA00022487"/>
    </source>
</evidence>
<evidence type="ECO:0000256" key="3">
    <source>
        <dbReference type="ARBA" id="ARBA00022756"/>
    </source>
</evidence>
<dbReference type="EMBL" id="PTIZ01000010">
    <property type="protein sequence ID" value="PPK74303.1"/>
    <property type="molecule type" value="Genomic_DNA"/>
</dbReference>
<evidence type="ECO:0000256" key="5">
    <source>
        <dbReference type="HAMAP-Rule" id="MF_01260"/>
    </source>
</evidence>
<keyword evidence="2 5" id="KW-0963">Cytoplasm</keyword>
<feature type="binding site" evidence="5">
    <location>
        <begin position="112"/>
        <end position="113"/>
    </location>
    <ligand>
        <name>substrate</name>
    </ligand>
</feature>